<reference evidence="1 2" key="1">
    <citation type="submission" date="2021-06" db="EMBL/GenBank/DDBJ databases">
        <title>A haploid diamondback moth (Plutella xylostella L.) genome assembly resolves 31 chromosomes and identifies a diamide resistance mutation.</title>
        <authorList>
            <person name="Ward C.M."/>
            <person name="Perry K.D."/>
            <person name="Baker G."/>
            <person name="Powis K."/>
            <person name="Heckel D.G."/>
            <person name="Baxter S.W."/>
        </authorList>
    </citation>
    <scope>NUCLEOTIDE SEQUENCE [LARGE SCALE GENOMIC DNA]</scope>
    <source>
        <strain evidence="1 2">LV</strain>
        <tissue evidence="1">Single pupa</tissue>
    </source>
</reference>
<name>A0ABQ7PYJ7_PLUXY</name>
<evidence type="ECO:0000313" key="1">
    <source>
        <dbReference type="EMBL" id="KAG7297965.1"/>
    </source>
</evidence>
<comment type="caution">
    <text evidence="1">The sequence shown here is derived from an EMBL/GenBank/DDBJ whole genome shotgun (WGS) entry which is preliminary data.</text>
</comment>
<dbReference type="Proteomes" id="UP000823941">
    <property type="component" value="Chromosome 25"/>
</dbReference>
<keyword evidence="2" id="KW-1185">Reference proteome</keyword>
<proteinExistence type="predicted"/>
<sequence>MVNKGLTVVAWSPPDSVFGTGRAPPPALGSLAAHFTPLATHFTPVPCACQTQNVDSGFFFPNFGRDVVV</sequence>
<accession>A0ABQ7PYJ7</accession>
<organism evidence="1 2">
    <name type="scientific">Plutella xylostella</name>
    <name type="common">Diamondback moth</name>
    <name type="synonym">Plutella maculipennis</name>
    <dbReference type="NCBI Taxonomy" id="51655"/>
    <lineage>
        <taxon>Eukaryota</taxon>
        <taxon>Metazoa</taxon>
        <taxon>Ecdysozoa</taxon>
        <taxon>Arthropoda</taxon>
        <taxon>Hexapoda</taxon>
        <taxon>Insecta</taxon>
        <taxon>Pterygota</taxon>
        <taxon>Neoptera</taxon>
        <taxon>Endopterygota</taxon>
        <taxon>Lepidoptera</taxon>
        <taxon>Glossata</taxon>
        <taxon>Ditrysia</taxon>
        <taxon>Yponomeutoidea</taxon>
        <taxon>Plutellidae</taxon>
        <taxon>Plutella</taxon>
    </lineage>
</organism>
<evidence type="ECO:0000313" key="2">
    <source>
        <dbReference type="Proteomes" id="UP000823941"/>
    </source>
</evidence>
<dbReference type="EMBL" id="JAHIBW010000025">
    <property type="protein sequence ID" value="KAG7297965.1"/>
    <property type="molecule type" value="Genomic_DNA"/>
</dbReference>
<gene>
    <name evidence="1" type="ORF">JYU34_018719</name>
</gene>
<protein>
    <submittedName>
        <fullName evidence="1">Uncharacterized protein</fullName>
    </submittedName>
</protein>